<name>A0A6V1QFH4_HETAK</name>
<keyword evidence="5" id="KW-0663">Pyridoxal phosphate</keyword>
<dbReference type="PANTHER" id="PTHR11751:SF29">
    <property type="entry name" value="ALANINE TRANSAMINASE"/>
    <property type="match status" value="1"/>
</dbReference>
<evidence type="ECO:0000256" key="2">
    <source>
        <dbReference type="ARBA" id="ARBA00011738"/>
    </source>
</evidence>
<dbReference type="InterPro" id="IPR015422">
    <property type="entry name" value="PyrdxlP-dep_Trfase_small"/>
</dbReference>
<evidence type="ECO:0000256" key="3">
    <source>
        <dbReference type="ARBA" id="ARBA00022576"/>
    </source>
</evidence>
<organism evidence="9">
    <name type="scientific">Heterosigma akashiwo</name>
    <name type="common">Chromophytic alga</name>
    <name type="synonym">Heterosigma carterae</name>
    <dbReference type="NCBI Taxonomy" id="2829"/>
    <lineage>
        <taxon>Eukaryota</taxon>
        <taxon>Sar</taxon>
        <taxon>Stramenopiles</taxon>
        <taxon>Ochrophyta</taxon>
        <taxon>Raphidophyceae</taxon>
        <taxon>Chattonellales</taxon>
        <taxon>Chattonellaceae</taxon>
        <taxon>Heterosigma</taxon>
    </lineage>
</organism>
<dbReference type="InterPro" id="IPR045088">
    <property type="entry name" value="ALAT1/2-like"/>
</dbReference>
<reference evidence="9" key="1">
    <citation type="submission" date="2021-01" db="EMBL/GenBank/DDBJ databases">
        <authorList>
            <person name="Corre E."/>
            <person name="Pelletier E."/>
            <person name="Niang G."/>
            <person name="Scheremetjew M."/>
            <person name="Finn R."/>
            <person name="Kale V."/>
            <person name="Holt S."/>
            <person name="Cochrane G."/>
            <person name="Meng A."/>
            <person name="Brown T."/>
            <person name="Cohen L."/>
        </authorList>
    </citation>
    <scope>NUCLEOTIDE SEQUENCE</scope>
    <source>
        <strain evidence="9">CCMP3107</strain>
    </source>
</reference>
<dbReference type="InterPro" id="IPR015421">
    <property type="entry name" value="PyrdxlP-dep_Trfase_major"/>
</dbReference>
<evidence type="ECO:0000259" key="8">
    <source>
        <dbReference type="Pfam" id="PF00155"/>
    </source>
</evidence>
<dbReference type="Gene3D" id="3.40.640.10">
    <property type="entry name" value="Type I PLP-dependent aspartate aminotransferase-like (Major domain)"/>
    <property type="match status" value="1"/>
</dbReference>
<dbReference type="InterPro" id="IPR004839">
    <property type="entry name" value="Aminotransferase_I/II_large"/>
</dbReference>
<dbReference type="GO" id="GO:0030170">
    <property type="term" value="F:pyridoxal phosphate binding"/>
    <property type="evidence" value="ECO:0007669"/>
    <property type="project" value="InterPro"/>
</dbReference>
<evidence type="ECO:0000256" key="7">
    <source>
        <dbReference type="SAM" id="MobiDB-lite"/>
    </source>
</evidence>
<evidence type="ECO:0000256" key="6">
    <source>
        <dbReference type="ARBA" id="ARBA00025785"/>
    </source>
</evidence>
<feature type="domain" description="Aminotransferase class I/classII large" evidence="8">
    <location>
        <begin position="123"/>
        <end position="508"/>
    </location>
</feature>
<dbReference type="EMBL" id="HBIU01023879">
    <property type="protein sequence ID" value="CAE0632409.1"/>
    <property type="molecule type" value="Transcribed_RNA"/>
</dbReference>
<comment type="subunit">
    <text evidence="2">Homodimer.</text>
</comment>
<dbReference type="Gene3D" id="3.90.1150.10">
    <property type="entry name" value="Aspartate Aminotransferase, domain 1"/>
    <property type="match status" value="1"/>
</dbReference>
<accession>A0A6V1QFH4</accession>
<keyword evidence="3" id="KW-0032">Aminotransferase</keyword>
<dbReference type="SUPFAM" id="SSF53383">
    <property type="entry name" value="PLP-dependent transferases"/>
    <property type="match status" value="1"/>
</dbReference>
<evidence type="ECO:0000256" key="4">
    <source>
        <dbReference type="ARBA" id="ARBA00022679"/>
    </source>
</evidence>
<comment type="cofactor">
    <cofactor evidence="1">
        <name>pyridoxal 5'-phosphate</name>
        <dbReference type="ChEBI" id="CHEBI:597326"/>
    </cofactor>
</comment>
<evidence type="ECO:0000313" key="9">
    <source>
        <dbReference type="EMBL" id="CAE0632409.1"/>
    </source>
</evidence>
<dbReference type="CDD" id="cd00609">
    <property type="entry name" value="AAT_like"/>
    <property type="match status" value="1"/>
</dbReference>
<gene>
    <name evidence="9" type="ORF">HAKA00212_LOCUS11118</name>
</gene>
<dbReference type="GO" id="GO:0042853">
    <property type="term" value="P:L-alanine catabolic process"/>
    <property type="evidence" value="ECO:0007669"/>
    <property type="project" value="UniProtKB-UniPathway"/>
</dbReference>
<proteinExistence type="inferred from homology"/>
<keyword evidence="4" id="KW-0808">Transferase</keyword>
<dbReference type="FunFam" id="3.90.1150.10:FF:000151">
    <property type="entry name" value="Alanine aminotransferase 2"/>
    <property type="match status" value="1"/>
</dbReference>
<dbReference type="FunFam" id="3.40.640.10:FF:000012">
    <property type="entry name" value="alanine aminotransferase 2"/>
    <property type="match status" value="1"/>
</dbReference>
<dbReference type="GO" id="GO:0004021">
    <property type="term" value="F:L-alanine:2-oxoglutarate aminotransferase activity"/>
    <property type="evidence" value="ECO:0007669"/>
    <property type="project" value="TreeGrafter"/>
</dbReference>
<dbReference type="UniPathway" id="UPA00528">
    <property type="reaction ID" value="UER00586"/>
</dbReference>
<dbReference type="Gene3D" id="1.10.287.1970">
    <property type="match status" value="1"/>
</dbReference>
<feature type="region of interest" description="Disordered" evidence="7">
    <location>
        <begin position="1"/>
        <end position="32"/>
    </location>
</feature>
<dbReference type="InterPro" id="IPR015424">
    <property type="entry name" value="PyrdxlP-dep_Trfase"/>
</dbReference>
<comment type="similarity">
    <text evidence="6">Belongs to the class-I pyridoxal-phosphate-dependent aminotransferase family. Alanine aminotransferase subfamily.</text>
</comment>
<dbReference type="PANTHER" id="PTHR11751">
    <property type="entry name" value="ALANINE AMINOTRANSFERASE"/>
    <property type="match status" value="1"/>
</dbReference>
<dbReference type="Pfam" id="PF00155">
    <property type="entry name" value="Aminotran_1_2"/>
    <property type="match status" value="1"/>
</dbReference>
<protein>
    <recommendedName>
        <fullName evidence="8">Aminotransferase class I/classII large domain-containing protein</fullName>
    </recommendedName>
</protein>
<evidence type="ECO:0000256" key="5">
    <source>
        <dbReference type="ARBA" id="ARBA00022898"/>
    </source>
</evidence>
<feature type="compositionally biased region" description="Low complexity" evidence="7">
    <location>
        <begin position="12"/>
        <end position="22"/>
    </location>
</feature>
<sequence length="522" mass="56977">MEFFRNAFSRGSPESSSMYSTSPDEPQHTTRKDAPVTASLLTGDTLNQNIVNAEYAVRGEILDRAMELKKELDTQKSNLPFEDVIMCNIGNPQALSQQPLTYNRQILSIVMNPSILETHTDAFPEDVVKRAREFLAGMPNLGAYTNTQGLPIVRKCIAEFIEARDGHPSDPEKIFVTNGASEGVRNIMMSLIRDGELGYNDGVLVPIPQYPLYSALSTMFKATLVPYYLDEANGWSLSLDALRDALEGARARGVTVRGLVVINPGNPTGQVLAEDNMRALVGFCGRERLVLLADEVYQENIYNPDKRFTSFKKVACDLGFRDSDSEAPEFQLVSFHSISKGFLGECGLRGGYYELFGVPPSARAQLYKLGAVALCSNTCGQVMTGLMCTPPCPGDASHARYAAERGAILASLRRRAARLHKALSALEGVTCNAPEGALYAFPAVALPPRACAAAARQGRAPDALYCLALLEATGVVVVPGSGFGQAAGTHHFRTTMLPPEDRFEEVLRRMQVFHAGFMDQYR</sequence>
<evidence type="ECO:0000256" key="1">
    <source>
        <dbReference type="ARBA" id="ARBA00001933"/>
    </source>
</evidence>
<dbReference type="AlphaFoldDB" id="A0A6V1QFH4"/>